<feature type="domain" description="Formamidopyrimidine-DNA glycosylase catalytic" evidence="17">
    <location>
        <begin position="2"/>
        <end position="131"/>
    </location>
</feature>
<comment type="caution">
    <text evidence="18">The sequence shown here is derived from an EMBL/GenBank/DDBJ whole genome shotgun (WGS) entry which is preliminary data.</text>
</comment>
<dbReference type="PROSITE" id="PS51066">
    <property type="entry name" value="ZF_FPG_2"/>
    <property type="match status" value="1"/>
</dbReference>
<evidence type="ECO:0000256" key="12">
    <source>
        <dbReference type="ARBA" id="ARBA00023268"/>
    </source>
</evidence>
<dbReference type="Pfam" id="PF06827">
    <property type="entry name" value="zf-FPG_IleRS"/>
    <property type="match status" value="1"/>
</dbReference>
<evidence type="ECO:0000256" key="15">
    <source>
        <dbReference type="PROSITE-ProRule" id="PRU00391"/>
    </source>
</evidence>
<dbReference type="SUPFAM" id="SSF57716">
    <property type="entry name" value="Glucocorticoid receptor-like (DNA-binding domain)"/>
    <property type="match status" value="1"/>
</dbReference>
<dbReference type="EMBL" id="BAABAZ010000005">
    <property type="protein sequence ID" value="GAA4284122.1"/>
    <property type="molecule type" value="Genomic_DNA"/>
</dbReference>
<keyword evidence="12" id="KW-0511">Multifunctional enzyme</keyword>
<comment type="cofactor">
    <cofactor evidence="2">
        <name>Zn(2+)</name>
        <dbReference type="ChEBI" id="CHEBI:29105"/>
    </cofactor>
</comment>
<keyword evidence="10" id="KW-0234">DNA repair</keyword>
<feature type="domain" description="FPG-type" evidence="16">
    <location>
        <begin position="232"/>
        <end position="266"/>
    </location>
</feature>
<evidence type="ECO:0000256" key="6">
    <source>
        <dbReference type="ARBA" id="ARBA00022771"/>
    </source>
</evidence>
<gene>
    <name evidence="18" type="ORF">GCM10022261_16530</name>
</gene>
<dbReference type="SUPFAM" id="SSF46946">
    <property type="entry name" value="S13-like H2TH domain"/>
    <property type="match status" value="1"/>
</dbReference>
<keyword evidence="6 15" id="KW-0863">Zinc-finger</keyword>
<dbReference type="Pfam" id="PF06831">
    <property type="entry name" value="H2TH"/>
    <property type="match status" value="1"/>
</dbReference>
<keyword evidence="19" id="KW-1185">Reference proteome</keyword>
<keyword evidence="5" id="KW-0227">DNA damage</keyword>
<evidence type="ECO:0000259" key="16">
    <source>
        <dbReference type="PROSITE" id="PS51066"/>
    </source>
</evidence>
<keyword evidence="13" id="KW-0326">Glycosidase</keyword>
<keyword evidence="8" id="KW-0862">Zinc</keyword>
<dbReference type="PROSITE" id="PS51068">
    <property type="entry name" value="FPG_CAT"/>
    <property type="match status" value="1"/>
</dbReference>
<evidence type="ECO:0000256" key="3">
    <source>
        <dbReference type="ARBA" id="ARBA00009409"/>
    </source>
</evidence>
<comment type="catalytic activity">
    <reaction evidence="14">
        <text>2'-deoxyribonucleotide-(2'-deoxyribose 5'-phosphate)-2'-deoxyribonucleotide-DNA = a 3'-end 2'-deoxyribonucleotide-(2,3-dehydro-2,3-deoxyribose 5'-phosphate)-DNA + a 5'-end 5'-phospho-2'-deoxyribonucleoside-DNA + H(+)</text>
        <dbReference type="Rhea" id="RHEA:66592"/>
        <dbReference type="Rhea" id="RHEA-COMP:13180"/>
        <dbReference type="Rhea" id="RHEA-COMP:16897"/>
        <dbReference type="Rhea" id="RHEA-COMP:17067"/>
        <dbReference type="ChEBI" id="CHEBI:15378"/>
        <dbReference type="ChEBI" id="CHEBI:136412"/>
        <dbReference type="ChEBI" id="CHEBI:157695"/>
        <dbReference type="ChEBI" id="CHEBI:167181"/>
        <dbReference type="EC" id="4.2.99.18"/>
    </reaction>
</comment>
<dbReference type="RefSeq" id="WP_236864235.1">
    <property type="nucleotide sequence ID" value="NZ_BAABAZ010000005.1"/>
</dbReference>
<evidence type="ECO:0000256" key="2">
    <source>
        <dbReference type="ARBA" id="ARBA00001947"/>
    </source>
</evidence>
<name>A0ABP8EJW4_9MICO</name>
<dbReference type="InterPro" id="IPR010979">
    <property type="entry name" value="Ribosomal_uS13-like_H2TH"/>
</dbReference>
<dbReference type="SMART" id="SM01232">
    <property type="entry name" value="H2TH"/>
    <property type="match status" value="1"/>
</dbReference>
<keyword evidence="7" id="KW-0378">Hydrolase</keyword>
<evidence type="ECO:0000256" key="5">
    <source>
        <dbReference type="ARBA" id="ARBA00022763"/>
    </source>
</evidence>
<proteinExistence type="inferred from homology"/>
<evidence type="ECO:0000313" key="19">
    <source>
        <dbReference type="Proteomes" id="UP001501586"/>
    </source>
</evidence>
<dbReference type="InterPro" id="IPR015886">
    <property type="entry name" value="H2TH_FPG"/>
</dbReference>
<dbReference type="SUPFAM" id="SSF81624">
    <property type="entry name" value="N-terminal domain of MutM-like DNA repair proteins"/>
    <property type="match status" value="1"/>
</dbReference>
<evidence type="ECO:0000256" key="11">
    <source>
        <dbReference type="ARBA" id="ARBA00023239"/>
    </source>
</evidence>
<dbReference type="InterPro" id="IPR012319">
    <property type="entry name" value="FPG_cat"/>
</dbReference>
<reference evidence="19" key="1">
    <citation type="journal article" date="2019" name="Int. J. Syst. Evol. Microbiol.">
        <title>The Global Catalogue of Microorganisms (GCM) 10K type strain sequencing project: providing services to taxonomists for standard genome sequencing and annotation.</title>
        <authorList>
            <consortium name="The Broad Institute Genomics Platform"/>
            <consortium name="The Broad Institute Genome Sequencing Center for Infectious Disease"/>
            <person name="Wu L."/>
            <person name="Ma J."/>
        </authorList>
    </citation>
    <scope>NUCLEOTIDE SEQUENCE [LARGE SCALE GENOMIC DNA]</scope>
    <source>
        <strain evidence="19">JCM 17458</strain>
    </source>
</reference>
<comment type="catalytic activity">
    <reaction evidence="1">
        <text>Hydrolysis of DNA containing ring-opened 7-methylguanine residues, releasing 2,6-diamino-4-hydroxy-5-(N-methyl)formamidopyrimidine.</text>
        <dbReference type="EC" id="3.2.2.23"/>
    </reaction>
</comment>
<dbReference type="Gene3D" id="1.10.8.50">
    <property type="match status" value="1"/>
</dbReference>
<evidence type="ECO:0000256" key="7">
    <source>
        <dbReference type="ARBA" id="ARBA00022801"/>
    </source>
</evidence>
<comment type="similarity">
    <text evidence="3">Belongs to the FPG family.</text>
</comment>
<keyword evidence="4" id="KW-0479">Metal-binding</keyword>
<evidence type="ECO:0000256" key="1">
    <source>
        <dbReference type="ARBA" id="ARBA00001668"/>
    </source>
</evidence>
<organism evidence="18 19">
    <name type="scientific">Brevibacterium daeguense</name>
    <dbReference type="NCBI Taxonomy" id="909936"/>
    <lineage>
        <taxon>Bacteria</taxon>
        <taxon>Bacillati</taxon>
        <taxon>Actinomycetota</taxon>
        <taxon>Actinomycetes</taxon>
        <taxon>Micrococcales</taxon>
        <taxon>Brevibacteriaceae</taxon>
        <taxon>Brevibacterium</taxon>
    </lineage>
</organism>
<accession>A0ABP8EJW4</accession>
<evidence type="ECO:0000256" key="10">
    <source>
        <dbReference type="ARBA" id="ARBA00023204"/>
    </source>
</evidence>
<keyword evidence="11" id="KW-0456">Lyase</keyword>
<evidence type="ECO:0000256" key="8">
    <source>
        <dbReference type="ARBA" id="ARBA00022833"/>
    </source>
</evidence>
<sequence length="281" mass="30085">MPELPEIDALAAFFTAEAVGDFIAATEVAELSLLKTFEPPLEALHGLELTGVSRAGKRLVLEFDGLELVFGFARGGWIVWHQQAPSSRVKMGRGPLGMRVHLASGAAFDLREEGSKKNAAAYVVQDRAEVPAIAALGPDALTISLDQFAAVLAGSRARIKTVLQDQHLIAGIGNAYSDEILHFARVSPYAAANTVEPEPVHDALRRLLGAAREALIGLPPGRIKAAKQKGLQVHGRTGEPCPVCGTSIAEVSFSERSMQYCPGCQTGGKRLSDRRMDRLLK</sequence>
<evidence type="ECO:0000256" key="9">
    <source>
        <dbReference type="ARBA" id="ARBA00023125"/>
    </source>
</evidence>
<dbReference type="Pfam" id="PF01149">
    <property type="entry name" value="Fapy_DNA_glyco"/>
    <property type="match status" value="1"/>
</dbReference>
<protein>
    <submittedName>
        <fullName evidence="18">Fpg/Nei family DNA glycosylase</fullName>
    </submittedName>
</protein>
<keyword evidence="9" id="KW-0238">DNA-binding</keyword>
<dbReference type="PROSITE" id="PS01242">
    <property type="entry name" value="ZF_FPG_1"/>
    <property type="match status" value="1"/>
</dbReference>
<evidence type="ECO:0000259" key="17">
    <source>
        <dbReference type="PROSITE" id="PS51068"/>
    </source>
</evidence>
<evidence type="ECO:0000313" key="18">
    <source>
        <dbReference type="EMBL" id="GAA4284122.1"/>
    </source>
</evidence>
<dbReference type="Proteomes" id="UP001501586">
    <property type="component" value="Unassembled WGS sequence"/>
</dbReference>
<dbReference type="PANTHER" id="PTHR22993:SF9">
    <property type="entry name" value="FORMAMIDOPYRIMIDINE-DNA GLYCOSYLASE"/>
    <property type="match status" value="1"/>
</dbReference>
<dbReference type="InterPro" id="IPR015887">
    <property type="entry name" value="DNA_glyclase_Znf_dom_DNA_BS"/>
</dbReference>
<evidence type="ECO:0000256" key="4">
    <source>
        <dbReference type="ARBA" id="ARBA00022723"/>
    </source>
</evidence>
<dbReference type="Gene3D" id="3.20.190.10">
    <property type="entry name" value="MutM-like, N-terminal"/>
    <property type="match status" value="1"/>
</dbReference>
<evidence type="ECO:0000256" key="13">
    <source>
        <dbReference type="ARBA" id="ARBA00023295"/>
    </source>
</evidence>
<dbReference type="InterPro" id="IPR010663">
    <property type="entry name" value="Znf_FPG/IleRS"/>
</dbReference>
<dbReference type="InterPro" id="IPR035937">
    <property type="entry name" value="FPG_N"/>
</dbReference>
<dbReference type="PANTHER" id="PTHR22993">
    <property type="entry name" value="FORMAMIDOPYRIMIDINE-DNA GLYCOSYLASE"/>
    <property type="match status" value="1"/>
</dbReference>
<dbReference type="SMART" id="SM00898">
    <property type="entry name" value="Fapy_DNA_glyco"/>
    <property type="match status" value="1"/>
</dbReference>
<dbReference type="InterPro" id="IPR000214">
    <property type="entry name" value="Znf_DNA_glyclase/AP_lyase"/>
</dbReference>
<evidence type="ECO:0000256" key="14">
    <source>
        <dbReference type="ARBA" id="ARBA00044632"/>
    </source>
</evidence>